<keyword evidence="10" id="KW-1185">Reference proteome</keyword>
<dbReference type="InterPro" id="IPR003594">
    <property type="entry name" value="HATPase_dom"/>
</dbReference>
<dbReference type="Gene3D" id="3.30.565.10">
    <property type="entry name" value="Histidine kinase-like ATPase, C-terminal domain"/>
    <property type="match status" value="1"/>
</dbReference>
<dbReference type="GO" id="GO:0000155">
    <property type="term" value="F:phosphorelay sensor kinase activity"/>
    <property type="evidence" value="ECO:0007669"/>
    <property type="project" value="InterPro"/>
</dbReference>
<keyword evidence="5 9" id="KW-0418">Kinase</keyword>
<dbReference type="PROSITE" id="PS50109">
    <property type="entry name" value="HIS_KIN"/>
    <property type="match status" value="1"/>
</dbReference>
<feature type="domain" description="Histidine kinase" evidence="8">
    <location>
        <begin position="178"/>
        <end position="284"/>
    </location>
</feature>
<dbReference type="SMART" id="SM00387">
    <property type="entry name" value="HATPase_c"/>
    <property type="match status" value="1"/>
</dbReference>
<evidence type="ECO:0000313" key="9">
    <source>
        <dbReference type="EMBL" id="SJZ99982.1"/>
    </source>
</evidence>
<dbReference type="PANTHER" id="PTHR40448">
    <property type="entry name" value="TWO-COMPONENT SENSOR HISTIDINE KINASE"/>
    <property type="match status" value="1"/>
</dbReference>
<dbReference type="GO" id="GO:0042802">
    <property type="term" value="F:identical protein binding"/>
    <property type="evidence" value="ECO:0007669"/>
    <property type="project" value="TreeGrafter"/>
</dbReference>
<sequence>MHKFKNSNLKYVVIILLTQTLLLLIVAIGLKTNFFEVIAINYLLDFLLFIAVGTSILSIIIVKQLFKIMEIEVNSKIQKMQLNKNRELIESLRSQKHDFLNHLQTIYGMVQLNKQKRIKEYIKSLNQNISIINCNQNDISNSILDSILMPKKRKASKAGIEFIYYADERIEGIKLTLDKIFRIIANLVDNAIDATQEFEGDKKIELRGENKRYKYILSVYNSGPVIDQGLIEQLFESGFSTKGEGRGYGLHIIKSLVEQAEGKLEVKSEEGFGTEFTCVFPKNKDILN</sequence>
<dbReference type="PANTHER" id="PTHR40448:SF1">
    <property type="entry name" value="TWO-COMPONENT SENSOR HISTIDINE KINASE"/>
    <property type="match status" value="1"/>
</dbReference>
<keyword evidence="3" id="KW-0597">Phosphoprotein</keyword>
<dbReference type="Proteomes" id="UP000190625">
    <property type="component" value="Unassembled WGS sequence"/>
</dbReference>
<evidence type="ECO:0000256" key="7">
    <source>
        <dbReference type="SAM" id="Phobius"/>
    </source>
</evidence>
<keyword evidence="4" id="KW-0808">Transferase</keyword>
<accession>A0A1T4Q884</accession>
<name>A0A1T4Q884_9FIRM</name>
<keyword evidence="7" id="KW-0812">Transmembrane</keyword>
<evidence type="ECO:0000256" key="6">
    <source>
        <dbReference type="ARBA" id="ARBA00023012"/>
    </source>
</evidence>
<evidence type="ECO:0000259" key="8">
    <source>
        <dbReference type="PROSITE" id="PS50109"/>
    </source>
</evidence>
<dbReference type="InterPro" id="IPR005467">
    <property type="entry name" value="His_kinase_dom"/>
</dbReference>
<feature type="transmembrane region" description="Helical" evidence="7">
    <location>
        <begin position="42"/>
        <end position="62"/>
    </location>
</feature>
<evidence type="ECO:0000256" key="1">
    <source>
        <dbReference type="ARBA" id="ARBA00000085"/>
    </source>
</evidence>
<organism evidence="9 10">
    <name type="scientific">Selenihalanaerobacter shriftii</name>
    <dbReference type="NCBI Taxonomy" id="142842"/>
    <lineage>
        <taxon>Bacteria</taxon>
        <taxon>Bacillati</taxon>
        <taxon>Bacillota</taxon>
        <taxon>Clostridia</taxon>
        <taxon>Halanaerobiales</taxon>
        <taxon>Halobacteroidaceae</taxon>
        <taxon>Selenihalanaerobacter</taxon>
    </lineage>
</organism>
<comment type="catalytic activity">
    <reaction evidence="1">
        <text>ATP + protein L-histidine = ADP + protein N-phospho-L-histidine.</text>
        <dbReference type="EC" id="2.7.13.3"/>
    </reaction>
</comment>
<evidence type="ECO:0000256" key="3">
    <source>
        <dbReference type="ARBA" id="ARBA00022553"/>
    </source>
</evidence>
<dbReference type="STRING" id="142842.SAMN02745118_02472"/>
<dbReference type="PRINTS" id="PR00344">
    <property type="entry name" value="BCTRLSENSOR"/>
</dbReference>
<reference evidence="10" key="1">
    <citation type="submission" date="2017-02" db="EMBL/GenBank/DDBJ databases">
        <authorList>
            <person name="Varghese N."/>
            <person name="Submissions S."/>
        </authorList>
    </citation>
    <scope>NUCLEOTIDE SEQUENCE [LARGE SCALE GENOMIC DNA]</scope>
    <source>
        <strain evidence="10">ATCC BAA-73</strain>
    </source>
</reference>
<evidence type="ECO:0000313" key="10">
    <source>
        <dbReference type="Proteomes" id="UP000190625"/>
    </source>
</evidence>
<gene>
    <name evidence="9" type="ORF">SAMN02745118_02472</name>
</gene>
<dbReference type="AlphaFoldDB" id="A0A1T4Q884"/>
<dbReference type="EC" id="2.7.13.3" evidence="2"/>
<keyword evidence="7" id="KW-1133">Transmembrane helix</keyword>
<dbReference type="SUPFAM" id="SSF55874">
    <property type="entry name" value="ATPase domain of HSP90 chaperone/DNA topoisomerase II/histidine kinase"/>
    <property type="match status" value="1"/>
</dbReference>
<keyword evidence="7" id="KW-0472">Membrane</keyword>
<evidence type="ECO:0000256" key="2">
    <source>
        <dbReference type="ARBA" id="ARBA00012438"/>
    </source>
</evidence>
<proteinExistence type="predicted"/>
<dbReference type="Pfam" id="PF14689">
    <property type="entry name" value="SPOB_a"/>
    <property type="match status" value="1"/>
</dbReference>
<dbReference type="Gene3D" id="1.10.287.130">
    <property type="match status" value="1"/>
</dbReference>
<dbReference type="InterPro" id="IPR004358">
    <property type="entry name" value="Sig_transdc_His_kin-like_C"/>
</dbReference>
<keyword evidence="6" id="KW-0902">Two-component regulatory system</keyword>
<feature type="transmembrane region" description="Helical" evidence="7">
    <location>
        <begin position="12"/>
        <end position="30"/>
    </location>
</feature>
<dbReference type="InterPro" id="IPR039506">
    <property type="entry name" value="SPOB_a"/>
</dbReference>
<dbReference type="InterPro" id="IPR016120">
    <property type="entry name" value="Sig_transdc_His_kin_SpoOB"/>
</dbReference>
<protein>
    <recommendedName>
        <fullName evidence="2">histidine kinase</fullName>
        <ecNumber evidence="2">2.7.13.3</ecNumber>
    </recommendedName>
</protein>
<dbReference type="RefSeq" id="WP_078810901.1">
    <property type="nucleotide sequence ID" value="NZ_FUWM01000025.1"/>
</dbReference>
<dbReference type="OrthoDB" id="1634477at2"/>
<evidence type="ECO:0000256" key="4">
    <source>
        <dbReference type="ARBA" id="ARBA00022679"/>
    </source>
</evidence>
<dbReference type="InterPro" id="IPR036890">
    <property type="entry name" value="HATPase_C_sf"/>
</dbReference>
<dbReference type="Pfam" id="PF02518">
    <property type="entry name" value="HATPase_c"/>
    <property type="match status" value="1"/>
</dbReference>
<dbReference type="EMBL" id="FUWM01000025">
    <property type="protein sequence ID" value="SJZ99982.1"/>
    <property type="molecule type" value="Genomic_DNA"/>
</dbReference>
<dbReference type="SUPFAM" id="SSF55890">
    <property type="entry name" value="Sporulation response regulatory protein Spo0B"/>
    <property type="match status" value="1"/>
</dbReference>
<evidence type="ECO:0000256" key="5">
    <source>
        <dbReference type="ARBA" id="ARBA00022777"/>
    </source>
</evidence>